<dbReference type="InterPro" id="IPR018724">
    <property type="entry name" value="2OG-Fe_dioxygenase"/>
</dbReference>
<dbReference type="EMBL" id="CP048852">
    <property type="protein sequence ID" value="QIW81935.1"/>
    <property type="molecule type" value="Genomic_DNA"/>
</dbReference>
<accession>A0A6H0WT96</accession>
<dbReference type="Proteomes" id="UP000501914">
    <property type="component" value="Chromosome"/>
</dbReference>
<proteinExistence type="predicted"/>
<dbReference type="KEGG" id="bteq:G4P54_20165"/>
<keyword evidence="1" id="KW-0223">Dioxygenase</keyword>
<dbReference type="RefSeq" id="WP_167873678.1">
    <property type="nucleotide sequence ID" value="NZ_CP048852.1"/>
</dbReference>
<protein>
    <submittedName>
        <fullName evidence="1">2OG-Fe dioxygenase family protein</fullName>
    </submittedName>
</protein>
<evidence type="ECO:0000313" key="1">
    <source>
        <dbReference type="EMBL" id="QIW81935.1"/>
    </source>
</evidence>
<dbReference type="Gene3D" id="2.60.120.620">
    <property type="entry name" value="q2cbj1_9rhob like domain"/>
    <property type="match status" value="1"/>
</dbReference>
<reference evidence="1 2" key="1">
    <citation type="submission" date="2020-02" db="EMBL/GenBank/DDBJ databases">
        <title>Genome sequencing, annotation and comparative genomic analysis of Bacillus tequilensis EA-CB0015, an effective biological control agent against Pseudocercospora fijiensis in banana plants.</title>
        <authorList>
            <person name="Cuellar-Gaviria T.Z."/>
            <person name="Ju K.-S."/>
            <person name="Villegas-Escobar V."/>
        </authorList>
    </citation>
    <scope>NUCLEOTIDE SEQUENCE [LARGE SCALE GENOMIC DNA]</scope>
    <source>
        <strain evidence="1 2">EA-CB0015</strain>
    </source>
</reference>
<gene>
    <name evidence="1" type="ORF">G4P54_20165</name>
</gene>
<dbReference type="AlphaFoldDB" id="A0A6H0WT96"/>
<dbReference type="GO" id="GO:0051213">
    <property type="term" value="F:dioxygenase activity"/>
    <property type="evidence" value="ECO:0007669"/>
    <property type="project" value="UniProtKB-KW"/>
</dbReference>
<dbReference type="Pfam" id="PF10014">
    <property type="entry name" value="2OG-Fe_Oxy_2"/>
    <property type="match status" value="1"/>
</dbReference>
<organism evidence="1 2">
    <name type="scientific">Bacillus tequilensis</name>
    <dbReference type="NCBI Taxonomy" id="227866"/>
    <lineage>
        <taxon>Bacteria</taxon>
        <taxon>Bacillati</taxon>
        <taxon>Bacillota</taxon>
        <taxon>Bacilli</taxon>
        <taxon>Bacillales</taxon>
        <taxon>Bacillaceae</taxon>
        <taxon>Bacillus</taxon>
    </lineage>
</organism>
<sequence length="243" mass="27623">MVQVSKTKKNSTSDIANYASYLKENGYSYIPAEFYQQKTTDAEVRELQLTYDALKADPKGGGRYRAHSRYILSPHSDTLELDPDNGYFQSKEYNYDDGGIVREFDKISDEFLQHPVTQRMIHSNVEMARQTDFVDWEKEVIVGLHQVRYQVTPDAPSYSSPIWLHRDDEPLVFVHLFQLSEDAIGGDNLIAPSVKQIDKVLRLTDPLETLALGQKVFHAVTPVGTVNADGAHRDILLVTFSNR</sequence>
<keyword evidence="1" id="KW-0560">Oxidoreductase</keyword>
<evidence type="ECO:0000313" key="2">
    <source>
        <dbReference type="Proteomes" id="UP000501914"/>
    </source>
</evidence>
<name>A0A6H0WT96_9BACI</name>
<keyword evidence="2" id="KW-1185">Reference proteome</keyword>